<proteinExistence type="predicted"/>
<evidence type="ECO:0000259" key="2">
    <source>
        <dbReference type="Pfam" id="PF04195"/>
    </source>
</evidence>
<name>A0A426WZZ4_ENSVE</name>
<dbReference type="InterPro" id="IPR007321">
    <property type="entry name" value="Transposase_28"/>
</dbReference>
<dbReference type="Proteomes" id="UP000287651">
    <property type="component" value="Unassembled WGS sequence"/>
</dbReference>
<evidence type="ECO:0000256" key="1">
    <source>
        <dbReference type="SAM" id="MobiDB-lite"/>
    </source>
</evidence>
<feature type="region of interest" description="Disordered" evidence="1">
    <location>
        <begin position="403"/>
        <end position="444"/>
    </location>
</feature>
<comment type="caution">
    <text evidence="3">The sequence shown here is derived from an EMBL/GenBank/DDBJ whole genome shotgun (WGS) entry which is preliminary data.</text>
</comment>
<organism evidence="3 4">
    <name type="scientific">Ensete ventricosum</name>
    <name type="common">Abyssinian banana</name>
    <name type="synonym">Musa ensete</name>
    <dbReference type="NCBI Taxonomy" id="4639"/>
    <lineage>
        <taxon>Eukaryota</taxon>
        <taxon>Viridiplantae</taxon>
        <taxon>Streptophyta</taxon>
        <taxon>Embryophyta</taxon>
        <taxon>Tracheophyta</taxon>
        <taxon>Spermatophyta</taxon>
        <taxon>Magnoliopsida</taxon>
        <taxon>Liliopsida</taxon>
        <taxon>Zingiberales</taxon>
        <taxon>Musaceae</taxon>
        <taxon>Ensete</taxon>
    </lineage>
</organism>
<dbReference type="EMBL" id="AMZH03030666">
    <property type="protein sequence ID" value="RRT32795.1"/>
    <property type="molecule type" value="Genomic_DNA"/>
</dbReference>
<evidence type="ECO:0000313" key="3">
    <source>
        <dbReference type="EMBL" id="RRT32795.1"/>
    </source>
</evidence>
<gene>
    <name evidence="3" type="ORF">B296_00053228</name>
</gene>
<feature type="region of interest" description="Disordered" evidence="1">
    <location>
        <begin position="110"/>
        <end position="227"/>
    </location>
</feature>
<evidence type="ECO:0000313" key="4">
    <source>
        <dbReference type="Proteomes" id="UP000287651"/>
    </source>
</evidence>
<dbReference type="Pfam" id="PF04195">
    <property type="entry name" value="Transposase_28"/>
    <property type="match status" value="1"/>
</dbReference>
<sequence>MRLQLRDVDLAHLTCVRLTVRSLNPPCPCQVDHVGGPIVRGREDVATRSIFAISFFSPEETFSRFPIRVLNMRSCAESSVCGERVNSGTSPGNLAERVNSGINPGDFAERVNSGTNPGDLAEKVNLGTSPRDLAERVNSGTNPGDFIERVNSGTNPGDLDDKVNSGISPRDLTKRVNSGTNPGNLVEKVNSGTSPRDLAERVNSGTSPEDLAERVNSGTNPRDLAEKVNSGTSLGALAERVNSDTNPGDLVENVNSGISPGDLAEMVMKADHDLDTIVTEGSLAVIRGRYSIPVEYGLHVSRPGQRPYNSDAHGMCISVDALEAGLRFPLHPLIEECLRWWRISPSQVARNSWRYLVVFQGECRRAGIIPTRDLFMVCFRLCKSRGDYYLTARMDLEDLREMPKMSDSKAPSTHATAPTREVNVSPVREAPKASSKRPIDASTE</sequence>
<reference evidence="3 4" key="1">
    <citation type="journal article" date="2014" name="Agronomy (Basel)">
        <title>A Draft Genome Sequence for Ensete ventricosum, the Drought-Tolerant Tree Against Hunger.</title>
        <authorList>
            <person name="Harrison J."/>
            <person name="Moore K.A."/>
            <person name="Paszkiewicz K."/>
            <person name="Jones T."/>
            <person name="Grant M."/>
            <person name="Ambacheew D."/>
            <person name="Muzemil S."/>
            <person name="Studholme D.J."/>
        </authorList>
    </citation>
    <scope>NUCLEOTIDE SEQUENCE [LARGE SCALE GENOMIC DNA]</scope>
</reference>
<dbReference type="AlphaFoldDB" id="A0A426WZZ4"/>
<feature type="domain" description="Transposase (putative) gypsy type" evidence="2">
    <location>
        <begin position="317"/>
        <end position="382"/>
    </location>
</feature>
<protein>
    <recommendedName>
        <fullName evidence="2">Transposase (putative) gypsy type domain-containing protein</fullName>
    </recommendedName>
</protein>
<accession>A0A426WZZ4</accession>